<protein>
    <submittedName>
        <fullName evidence="2">Uncharacterized protein</fullName>
    </submittedName>
</protein>
<evidence type="ECO:0000313" key="3">
    <source>
        <dbReference type="Proteomes" id="UP000283946"/>
    </source>
</evidence>
<organism evidence="2 3">
    <name type="scientific">Rathayibacter iranicus</name>
    <dbReference type="NCBI Taxonomy" id="59737"/>
    <lineage>
        <taxon>Bacteria</taxon>
        <taxon>Bacillati</taxon>
        <taxon>Actinomycetota</taxon>
        <taxon>Actinomycetes</taxon>
        <taxon>Micrococcales</taxon>
        <taxon>Microbacteriaceae</taxon>
        <taxon>Rathayibacter</taxon>
    </lineage>
</organism>
<sequence length="79" mass="8612">MGEFLSTRTHPLRRRPPPASAGGLAEIDPEEESGEPAVACWRVPPRSYDRLFAPTRPIAAGQVSSALSRLTRDEVNSLL</sequence>
<evidence type="ECO:0000256" key="1">
    <source>
        <dbReference type="SAM" id="MobiDB-lite"/>
    </source>
</evidence>
<feature type="region of interest" description="Disordered" evidence="1">
    <location>
        <begin position="1"/>
        <end position="33"/>
    </location>
</feature>
<proteinExistence type="predicted"/>
<dbReference type="EMBL" id="CP028130">
    <property type="protein sequence ID" value="AZZ56652.1"/>
    <property type="molecule type" value="Genomic_DNA"/>
</dbReference>
<dbReference type="KEGG" id="ria:C7V51_12790"/>
<name>A0AAD1EMY2_9MICO</name>
<dbReference type="RefSeq" id="WP_104265850.1">
    <property type="nucleotide sequence ID" value="NZ_CP028130.1"/>
</dbReference>
<dbReference type="Proteomes" id="UP000283946">
    <property type="component" value="Chromosome"/>
</dbReference>
<reference evidence="2 3" key="1">
    <citation type="submission" date="2018-03" db="EMBL/GenBank/DDBJ databases">
        <title>Bacteriophage NCPPB3778 and a type I-E CRISPR drive the evolution of the US Biological Select Agent, Rathayibacter toxicus.</title>
        <authorList>
            <person name="Davis E.W.II."/>
            <person name="Tabima J.F."/>
            <person name="Weisberg A.J."/>
            <person name="Dantas Lopes L."/>
            <person name="Wiseman M.S."/>
            <person name="Wiseman M.S."/>
            <person name="Pupko T."/>
            <person name="Belcher M.S."/>
            <person name="Sechler A.J."/>
            <person name="Tancos M.A."/>
            <person name="Schroeder B.K."/>
            <person name="Murray T.D."/>
            <person name="Luster D.G."/>
            <person name="Schneider W.L."/>
            <person name="Rogers E."/>
            <person name="Andreote F.D."/>
            <person name="Grunwald N.J."/>
            <person name="Putnam M.L."/>
            <person name="Chang J.H."/>
        </authorList>
    </citation>
    <scope>NUCLEOTIDE SEQUENCE [LARGE SCALE GENOMIC DNA]</scope>
    <source>
        <strain evidence="2 3">NCCPB 2253</strain>
    </source>
</reference>
<gene>
    <name evidence="2" type="ORF">C7V51_12790</name>
</gene>
<accession>A0AAD1EMY2</accession>
<dbReference type="AlphaFoldDB" id="A0AAD1EMY2"/>
<evidence type="ECO:0000313" key="2">
    <source>
        <dbReference type="EMBL" id="AZZ56652.1"/>
    </source>
</evidence>